<dbReference type="GO" id="GO:0050136">
    <property type="term" value="F:NADH dehydrogenase (quinone) (non-electrogenic) activity"/>
    <property type="evidence" value="ECO:0007669"/>
    <property type="project" value="UniProtKB-UniRule"/>
</dbReference>
<dbReference type="HAMAP" id="MF_01358">
    <property type="entry name" value="NDH1_NuoD"/>
    <property type="match status" value="1"/>
</dbReference>
<evidence type="ECO:0000313" key="10">
    <source>
        <dbReference type="Proteomes" id="UP000741360"/>
    </source>
</evidence>
<comment type="function">
    <text evidence="1 6">NDH-1 shuttles electrons from NADH, via FMN and iron-sulfur (Fe-S) centers, to quinones in the respiratory chain. The immediate electron acceptor for the enzyme in this species is believed to be ubiquinone. Couples the redox reaction to proton translocation (for every two electrons transferred, four hydrogen ions are translocated across the cytoplasmic membrane), and thus conserves the redox energy in a proton gradient.</text>
</comment>
<feature type="domain" description="NADH-quinone oxidoreductase subunit D" evidence="8">
    <location>
        <begin position="121"/>
        <end position="390"/>
    </location>
</feature>
<evidence type="ECO:0000256" key="1">
    <source>
        <dbReference type="ARBA" id="ARBA00002378"/>
    </source>
</evidence>
<comment type="caution">
    <text evidence="9">The sequence shown here is derived from an EMBL/GenBank/DDBJ whole genome shotgun (WGS) entry which is preliminary data.</text>
</comment>
<dbReference type="Pfam" id="PF00346">
    <property type="entry name" value="Complex1_49kDa"/>
    <property type="match status" value="1"/>
</dbReference>
<dbReference type="NCBIfam" id="NF004739">
    <property type="entry name" value="PRK06075.1"/>
    <property type="match status" value="1"/>
</dbReference>
<keyword evidence="6" id="KW-0874">Quinone</keyword>
<name>A0A932M1B2_UNCTE</name>
<dbReference type="PANTHER" id="PTHR11993">
    <property type="entry name" value="NADH-UBIQUINONE OXIDOREDUCTASE 49 KDA SUBUNIT"/>
    <property type="match status" value="1"/>
</dbReference>
<dbReference type="EC" id="7.1.1.-" evidence="6"/>
<accession>A0A932M1B2</accession>
<keyword evidence="5 6" id="KW-0520">NAD</keyword>
<dbReference type="SUPFAM" id="SSF56762">
    <property type="entry name" value="HydB/Nqo4-like"/>
    <property type="match status" value="1"/>
</dbReference>
<dbReference type="GO" id="GO:0005886">
    <property type="term" value="C:plasma membrane"/>
    <property type="evidence" value="ECO:0007669"/>
    <property type="project" value="UniProtKB-SubCell"/>
</dbReference>
<evidence type="ECO:0000256" key="7">
    <source>
        <dbReference type="RuleBase" id="RU003685"/>
    </source>
</evidence>
<keyword evidence="3 6" id="KW-0813">Transport</keyword>
<evidence type="ECO:0000259" key="8">
    <source>
        <dbReference type="Pfam" id="PF00346"/>
    </source>
</evidence>
<keyword evidence="4 6" id="KW-1278">Translocase</keyword>
<evidence type="ECO:0000256" key="3">
    <source>
        <dbReference type="ARBA" id="ARBA00022448"/>
    </source>
</evidence>
<evidence type="ECO:0000256" key="2">
    <source>
        <dbReference type="ARBA" id="ARBA00005769"/>
    </source>
</evidence>
<keyword evidence="6" id="KW-0830">Ubiquinone</keyword>
<dbReference type="NCBIfam" id="TIGR01962">
    <property type="entry name" value="NuoD"/>
    <property type="match status" value="1"/>
</dbReference>
<dbReference type="InterPro" id="IPR001135">
    <property type="entry name" value="NADH_Q_OxRdtase_suD"/>
</dbReference>
<sequence length="390" mass="44052">MAQTDTMILNMGPQHPSTHGVLRLELELDGEIVVKATPHIGYLHTGFEKNMEYKTYHQCIPYTDRMDYLSTVSNNLAFTMAVEKLLGLEVPPRAQCIRVIWAELNRIGSHLVWLATQALELGAATPFLYAFSEREKILDLFEMASGVRMMTSYSRIGGLMADLPAGWIEKLAEFIREFPARVDEYETLLTKNPIWLKRTKGVGVLSGADALRYSLSGPNLRASGVNWDIRKQSPYLLYDQFDFRVPVGEVGDTYDRYLVRMIEMRESTRLIDQAVRVLPAGPVRSDNPKVVFPEKERIKESMEDLIHHFKLATEGFSPPAGEVYFSVEGPRGEMGYYIVSNGSNMPWRVRVRPPSFLNVQAIPFLISGKMVPDVIAIVGSVDFVLGEVDR</sequence>
<proteinExistence type="inferred from homology"/>
<dbReference type="InterPro" id="IPR014029">
    <property type="entry name" value="NADH_UbQ_OxRdtase_49kDa_CS"/>
</dbReference>
<comment type="catalytic activity">
    <reaction evidence="6">
        <text>a quinone + NADH + 5 H(+)(in) = a quinol + NAD(+) + 4 H(+)(out)</text>
        <dbReference type="Rhea" id="RHEA:57888"/>
        <dbReference type="ChEBI" id="CHEBI:15378"/>
        <dbReference type="ChEBI" id="CHEBI:24646"/>
        <dbReference type="ChEBI" id="CHEBI:57540"/>
        <dbReference type="ChEBI" id="CHEBI:57945"/>
        <dbReference type="ChEBI" id="CHEBI:132124"/>
    </reaction>
</comment>
<dbReference type="GO" id="GO:0051287">
    <property type="term" value="F:NAD binding"/>
    <property type="evidence" value="ECO:0007669"/>
    <property type="project" value="InterPro"/>
</dbReference>
<dbReference type="EMBL" id="JACPSX010000180">
    <property type="protein sequence ID" value="MBI3015280.1"/>
    <property type="molecule type" value="Genomic_DNA"/>
</dbReference>
<dbReference type="Proteomes" id="UP000741360">
    <property type="component" value="Unassembled WGS sequence"/>
</dbReference>
<comment type="similarity">
    <text evidence="2 6 7">Belongs to the complex I 49 kDa subunit family.</text>
</comment>
<keyword evidence="6" id="KW-0472">Membrane</keyword>
<comment type="subcellular location">
    <subcellularLocation>
        <location evidence="6">Cell membrane</location>
        <topology evidence="6">Peripheral membrane protein</topology>
        <orientation evidence="6">Cytoplasmic side</orientation>
    </subcellularLocation>
</comment>
<protein>
    <recommendedName>
        <fullName evidence="6">NADH-quinone oxidoreductase subunit D</fullName>
        <ecNumber evidence="6">7.1.1.-</ecNumber>
    </recommendedName>
    <alternativeName>
        <fullName evidence="6">NADH dehydrogenase I subunit D</fullName>
    </alternativeName>
    <alternativeName>
        <fullName evidence="6">NDH-1 subunit D</fullName>
    </alternativeName>
</protein>
<dbReference type="Gene3D" id="1.10.645.10">
    <property type="entry name" value="Cytochrome-c3 Hydrogenase, chain B"/>
    <property type="match status" value="1"/>
</dbReference>
<dbReference type="PANTHER" id="PTHR11993:SF10">
    <property type="entry name" value="NADH DEHYDROGENASE [UBIQUINONE] IRON-SULFUR PROTEIN 2, MITOCHONDRIAL"/>
    <property type="match status" value="1"/>
</dbReference>
<evidence type="ECO:0000256" key="6">
    <source>
        <dbReference type="HAMAP-Rule" id="MF_01358"/>
    </source>
</evidence>
<reference evidence="9" key="1">
    <citation type="submission" date="2020-07" db="EMBL/GenBank/DDBJ databases">
        <title>Huge and variable diversity of episymbiotic CPR bacteria and DPANN archaea in groundwater ecosystems.</title>
        <authorList>
            <person name="He C.Y."/>
            <person name="Keren R."/>
            <person name="Whittaker M."/>
            <person name="Farag I.F."/>
            <person name="Doudna J."/>
            <person name="Cate J.H.D."/>
            <person name="Banfield J.F."/>
        </authorList>
    </citation>
    <scope>NUCLEOTIDE SEQUENCE</scope>
    <source>
        <strain evidence="9">NC_groundwater_717_Ag_S-0.2um_59_8</strain>
    </source>
</reference>
<dbReference type="PROSITE" id="PS00535">
    <property type="entry name" value="COMPLEX1_49K"/>
    <property type="match status" value="1"/>
</dbReference>
<evidence type="ECO:0000256" key="4">
    <source>
        <dbReference type="ARBA" id="ARBA00022967"/>
    </source>
</evidence>
<gene>
    <name evidence="6 9" type="primary">nuoD</name>
    <name evidence="9" type="ORF">HYY65_09525</name>
</gene>
<dbReference type="AlphaFoldDB" id="A0A932M1B2"/>
<dbReference type="InterPro" id="IPR029014">
    <property type="entry name" value="NiFe-Hase_large"/>
</dbReference>
<dbReference type="InterPro" id="IPR022885">
    <property type="entry name" value="NDH1_su_D/H"/>
</dbReference>
<dbReference type="GO" id="GO:0048038">
    <property type="term" value="F:quinone binding"/>
    <property type="evidence" value="ECO:0007669"/>
    <property type="project" value="UniProtKB-KW"/>
</dbReference>
<keyword evidence="6" id="KW-1003">Cell membrane</keyword>
<organism evidence="9 10">
    <name type="scientific">Tectimicrobiota bacterium</name>
    <dbReference type="NCBI Taxonomy" id="2528274"/>
    <lineage>
        <taxon>Bacteria</taxon>
        <taxon>Pseudomonadati</taxon>
        <taxon>Nitrospinota/Tectimicrobiota group</taxon>
        <taxon>Candidatus Tectimicrobiota</taxon>
    </lineage>
</organism>
<keyword evidence="9" id="KW-0560">Oxidoreductase</keyword>
<comment type="subunit">
    <text evidence="6">NDH-1 is composed of 14 different subunits. Subunits NuoB, C, D, E, F, and G constitute the peripheral sector of the complex.</text>
</comment>
<evidence type="ECO:0000313" key="9">
    <source>
        <dbReference type="EMBL" id="MBI3015280.1"/>
    </source>
</evidence>
<evidence type="ECO:0000256" key="5">
    <source>
        <dbReference type="ARBA" id="ARBA00023027"/>
    </source>
</evidence>